<keyword evidence="3 6" id="KW-1133">Transmembrane helix</keyword>
<dbReference type="AlphaFoldDB" id="C5FWB4"/>
<gene>
    <name evidence="7" type="ORF">MCYG_07017</name>
</gene>
<dbReference type="GO" id="GO:0005385">
    <property type="term" value="F:zinc ion transmembrane transporter activity"/>
    <property type="evidence" value="ECO:0007669"/>
    <property type="project" value="TreeGrafter"/>
</dbReference>
<keyword evidence="2 6" id="KW-0812">Transmembrane</keyword>
<dbReference type="GO" id="GO:0005886">
    <property type="term" value="C:plasma membrane"/>
    <property type="evidence" value="ECO:0007669"/>
    <property type="project" value="TreeGrafter"/>
</dbReference>
<feature type="transmembrane region" description="Helical" evidence="6">
    <location>
        <begin position="209"/>
        <end position="230"/>
    </location>
</feature>
<feature type="transmembrane region" description="Helical" evidence="6">
    <location>
        <begin position="250"/>
        <end position="272"/>
    </location>
</feature>
<comment type="subcellular location">
    <subcellularLocation>
        <location evidence="1">Membrane</location>
        <topology evidence="1">Multi-pass membrane protein</topology>
    </subcellularLocation>
</comment>
<dbReference type="OrthoDB" id="448280at2759"/>
<dbReference type="STRING" id="554155.C5FWB4"/>
<evidence type="ECO:0000256" key="1">
    <source>
        <dbReference type="ARBA" id="ARBA00004141"/>
    </source>
</evidence>
<protein>
    <submittedName>
        <fullName evidence="7">Zinc-regulated transporter 1</fullName>
    </submittedName>
</protein>
<dbReference type="VEuPathDB" id="FungiDB:MCYG_07017"/>
<feature type="transmembrane region" description="Helical" evidence="6">
    <location>
        <begin position="173"/>
        <end position="197"/>
    </location>
</feature>
<evidence type="ECO:0000256" key="5">
    <source>
        <dbReference type="SAM" id="MobiDB-lite"/>
    </source>
</evidence>
<keyword evidence="4 6" id="KW-0472">Membrane</keyword>
<dbReference type="PANTHER" id="PTHR11040:SF55">
    <property type="entry name" value="MEMBRANE ZINC ION TRANSPORTER, PUTATIVE (AFU_ORTHOLOGUE AFUA_6G00470)-RELATED"/>
    <property type="match status" value="1"/>
</dbReference>
<evidence type="ECO:0000256" key="4">
    <source>
        <dbReference type="ARBA" id="ARBA00023136"/>
    </source>
</evidence>
<organism evidence="7 8">
    <name type="scientific">Arthroderma otae (strain ATCC MYA-4605 / CBS 113480)</name>
    <name type="common">Microsporum canis</name>
    <dbReference type="NCBI Taxonomy" id="554155"/>
    <lineage>
        <taxon>Eukaryota</taxon>
        <taxon>Fungi</taxon>
        <taxon>Dikarya</taxon>
        <taxon>Ascomycota</taxon>
        <taxon>Pezizomycotina</taxon>
        <taxon>Eurotiomycetes</taxon>
        <taxon>Eurotiomycetidae</taxon>
        <taxon>Onygenales</taxon>
        <taxon>Arthrodermataceae</taxon>
        <taxon>Microsporum</taxon>
    </lineage>
</organism>
<dbReference type="Pfam" id="PF02535">
    <property type="entry name" value="Zip"/>
    <property type="match status" value="1"/>
</dbReference>
<feature type="transmembrane region" description="Helical" evidence="6">
    <location>
        <begin position="376"/>
        <end position="395"/>
    </location>
</feature>
<dbReference type="EMBL" id="DS995706">
    <property type="protein sequence ID" value="EEQ34198.1"/>
    <property type="molecule type" value="Genomic_DNA"/>
</dbReference>
<feature type="transmembrane region" description="Helical" evidence="6">
    <location>
        <begin position="509"/>
        <end position="529"/>
    </location>
</feature>
<feature type="transmembrane region" description="Helical" evidence="6">
    <location>
        <begin position="466"/>
        <end position="488"/>
    </location>
</feature>
<sequence>MNCPSRTDEDLVHPGWNQNPPFLPSDLTKREDLNGRVNDRQYRDGRDLSSSSLACPGGAFESHDMTVEATPSPASLPFADAKLARYREEFCSATKETPSTVRGLTAQTHPFKRWFVRYQSYFWWMAATIATTLVVYHIGAMFRTHSPSKVPMKKAKRASTCGSGGVDAAEYNLPLHVIALFIIMFVSSFACGFPMLVLKYPRLHIPQSFLFAVRHFGTGVLIATAFVHLLPTAFTSLGNPCLSGFWTSEYPAMPGAIALAAVFLVAIIEMVFSPAQHVCGGTSDIERIVCSDKSLGGPHPGSDNGHDSKLMDTPNLTRSLSRHEEELPVERASSIRPELPSAQGANVDHTQGGSGEFVPIILSPEQRRQKAFMQCILLEIGILFHSVFIGMALSVSVGSSFVVLLIAIAFHQSFEGLALGSRIASLDWEPNAIQPWLMAMAYGCTTPAGQALGLATHSLYSPDSEVGLVMVGTMNAISSGLLVYASLVELLAEDFLSDESWRILRGKRRVYACILVFLGAFGMSLVGAWA</sequence>
<evidence type="ECO:0000256" key="2">
    <source>
        <dbReference type="ARBA" id="ARBA00022692"/>
    </source>
</evidence>
<dbReference type="InterPro" id="IPR003689">
    <property type="entry name" value="ZIP"/>
</dbReference>
<reference evidence="8" key="1">
    <citation type="journal article" date="2012" name="MBio">
        <title>Comparative genome analysis of Trichophyton rubrum and related dermatophytes reveals candidate genes involved in infection.</title>
        <authorList>
            <person name="Martinez D.A."/>
            <person name="Oliver B.G."/>
            <person name="Graeser Y."/>
            <person name="Goldberg J.M."/>
            <person name="Li W."/>
            <person name="Martinez-Rossi N.M."/>
            <person name="Monod M."/>
            <person name="Shelest E."/>
            <person name="Barton R.C."/>
            <person name="Birch E."/>
            <person name="Brakhage A.A."/>
            <person name="Chen Z."/>
            <person name="Gurr S.J."/>
            <person name="Heiman D."/>
            <person name="Heitman J."/>
            <person name="Kosti I."/>
            <person name="Rossi A."/>
            <person name="Saif S."/>
            <person name="Samalova M."/>
            <person name="Saunders C.W."/>
            <person name="Shea T."/>
            <person name="Summerbell R.C."/>
            <person name="Xu J."/>
            <person name="Young S."/>
            <person name="Zeng Q."/>
            <person name="Birren B.W."/>
            <person name="Cuomo C.A."/>
            <person name="White T.C."/>
        </authorList>
    </citation>
    <scope>NUCLEOTIDE SEQUENCE [LARGE SCALE GENOMIC DNA]</scope>
    <source>
        <strain evidence="8">ATCC MYA-4605 / CBS 113480</strain>
    </source>
</reference>
<evidence type="ECO:0000313" key="8">
    <source>
        <dbReference type="Proteomes" id="UP000002035"/>
    </source>
</evidence>
<name>C5FWB4_ARTOC</name>
<feature type="region of interest" description="Disordered" evidence="5">
    <location>
        <begin position="1"/>
        <end position="30"/>
    </location>
</feature>
<evidence type="ECO:0000313" key="7">
    <source>
        <dbReference type="EMBL" id="EEQ34198.1"/>
    </source>
</evidence>
<evidence type="ECO:0000256" key="6">
    <source>
        <dbReference type="SAM" id="Phobius"/>
    </source>
</evidence>
<keyword evidence="8" id="KW-1185">Reference proteome</keyword>
<feature type="compositionally biased region" description="Basic and acidic residues" evidence="5">
    <location>
        <begin position="1"/>
        <end position="12"/>
    </location>
</feature>
<dbReference type="HOGENOM" id="CLU_027089_1_1_1"/>
<proteinExistence type="predicted"/>
<accession>C5FWB4</accession>
<dbReference type="PANTHER" id="PTHR11040">
    <property type="entry name" value="ZINC/IRON TRANSPORTER"/>
    <property type="match status" value="1"/>
</dbReference>
<dbReference type="GeneID" id="9228085"/>
<dbReference type="eggNOG" id="KOG1558">
    <property type="taxonomic scope" value="Eukaryota"/>
</dbReference>
<evidence type="ECO:0000256" key="3">
    <source>
        <dbReference type="ARBA" id="ARBA00022989"/>
    </source>
</evidence>
<feature type="transmembrane region" description="Helical" evidence="6">
    <location>
        <begin position="121"/>
        <end position="142"/>
    </location>
</feature>
<dbReference type="RefSeq" id="XP_002845053.1">
    <property type="nucleotide sequence ID" value="XM_002845007.1"/>
</dbReference>
<dbReference type="Proteomes" id="UP000002035">
    <property type="component" value="Unassembled WGS sequence"/>
</dbReference>
<dbReference type="OMA" id="VFSPARH"/>